<keyword evidence="1 5" id="KW-0378">Hydrolase</keyword>
<keyword evidence="2 5" id="KW-0326">Glycosidase</keyword>
<dbReference type="GO" id="GO:0005829">
    <property type="term" value="C:cytosol"/>
    <property type="evidence" value="ECO:0007669"/>
    <property type="project" value="TreeGrafter"/>
</dbReference>
<feature type="region of interest" description="Disordered" evidence="3">
    <location>
        <begin position="78"/>
        <end position="100"/>
    </location>
</feature>
<gene>
    <name evidence="5" type="ORF">BDZ31_004363</name>
</gene>
<dbReference type="InterPro" id="IPR023186">
    <property type="entry name" value="IUNH"/>
</dbReference>
<reference evidence="5 6" key="1">
    <citation type="submission" date="2020-08" db="EMBL/GenBank/DDBJ databases">
        <title>Genomic Encyclopedia of Archaeal and Bacterial Type Strains, Phase II (KMG-II): from individual species to whole genera.</title>
        <authorList>
            <person name="Goeker M."/>
        </authorList>
    </citation>
    <scope>NUCLEOTIDE SEQUENCE [LARGE SCALE GENOMIC DNA]</scope>
    <source>
        <strain evidence="5 6">DSM 23288</strain>
    </source>
</reference>
<dbReference type="InterPro" id="IPR001910">
    <property type="entry name" value="Inosine/uridine_hydrolase_dom"/>
</dbReference>
<dbReference type="EC" id="3.2.2.1" evidence="5"/>
<evidence type="ECO:0000313" key="6">
    <source>
        <dbReference type="Proteomes" id="UP000585272"/>
    </source>
</evidence>
<protein>
    <submittedName>
        <fullName evidence="5">Purine nucleosidase</fullName>
        <ecNumber evidence="5">3.2.2.1</ecNumber>
    </submittedName>
</protein>
<dbReference type="SUPFAM" id="SSF53590">
    <property type="entry name" value="Nucleoside hydrolase"/>
    <property type="match status" value="1"/>
</dbReference>
<dbReference type="AlphaFoldDB" id="A0A840ILC6"/>
<evidence type="ECO:0000256" key="3">
    <source>
        <dbReference type="SAM" id="MobiDB-lite"/>
    </source>
</evidence>
<evidence type="ECO:0000313" key="5">
    <source>
        <dbReference type="EMBL" id="MBB4664748.1"/>
    </source>
</evidence>
<accession>A0A840ILC6</accession>
<dbReference type="Proteomes" id="UP000585272">
    <property type="component" value="Unassembled WGS sequence"/>
</dbReference>
<name>A0A840ILC6_9ACTN</name>
<dbReference type="PANTHER" id="PTHR12304">
    <property type="entry name" value="INOSINE-URIDINE PREFERRING NUCLEOSIDE HYDROLASE"/>
    <property type="match status" value="1"/>
</dbReference>
<dbReference type="GO" id="GO:0008477">
    <property type="term" value="F:purine nucleosidase activity"/>
    <property type="evidence" value="ECO:0007669"/>
    <property type="project" value="UniProtKB-EC"/>
</dbReference>
<dbReference type="GO" id="GO:0006152">
    <property type="term" value="P:purine nucleoside catabolic process"/>
    <property type="evidence" value="ECO:0007669"/>
    <property type="project" value="TreeGrafter"/>
</dbReference>
<dbReference type="RefSeq" id="WP_183345053.1">
    <property type="nucleotide sequence ID" value="NZ_JACHNU010000008.1"/>
</dbReference>
<evidence type="ECO:0000259" key="4">
    <source>
        <dbReference type="Pfam" id="PF01156"/>
    </source>
</evidence>
<dbReference type="Gene3D" id="3.90.245.10">
    <property type="entry name" value="Ribonucleoside hydrolase-like"/>
    <property type="match status" value="1"/>
</dbReference>
<evidence type="ECO:0000256" key="2">
    <source>
        <dbReference type="ARBA" id="ARBA00023295"/>
    </source>
</evidence>
<sequence length="325" mass="34173">MSNPAPIPLILDVDTGIDDALALLFAAGSAEVELVGVTTVAGNVELAHVTRNTLAVLELAGRGEVEVAAGAAAPLCRPLTPTPETHGPEGIGRATVPPPVARPSERSAARLIVEQARARPGEITLVALGPLTNVAAAVLWEPELPRLLKRLVVMGGTFREAGNTTPVTEWNMTVDPEAAACVLRRFGRDGAPLPLLMGLDVTQTAAILPHHLAALRARAGDGPLVRFVEDALGFYFDFHERYDGFRGAHVHDPFVVGSVLDPGLLSARRTLAVGIELGGERTAGMTFADWKGTGGEPPNCEVPFRGEGGAFVERLVDRLVALAAR</sequence>
<feature type="domain" description="Inosine/uridine-preferring nucleoside hydrolase" evidence="4">
    <location>
        <begin position="9"/>
        <end position="309"/>
    </location>
</feature>
<keyword evidence="6" id="KW-1185">Reference proteome</keyword>
<comment type="caution">
    <text evidence="5">The sequence shown here is derived from an EMBL/GenBank/DDBJ whole genome shotgun (WGS) entry which is preliminary data.</text>
</comment>
<dbReference type="Pfam" id="PF01156">
    <property type="entry name" value="IU_nuc_hydro"/>
    <property type="match status" value="1"/>
</dbReference>
<evidence type="ECO:0000256" key="1">
    <source>
        <dbReference type="ARBA" id="ARBA00022801"/>
    </source>
</evidence>
<dbReference type="EMBL" id="JACHNU010000008">
    <property type="protein sequence ID" value="MBB4664748.1"/>
    <property type="molecule type" value="Genomic_DNA"/>
</dbReference>
<organism evidence="5 6">
    <name type="scientific">Conexibacter arvalis</name>
    <dbReference type="NCBI Taxonomy" id="912552"/>
    <lineage>
        <taxon>Bacteria</taxon>
        <taxon>Bacillati</taxon>
        <taxon>Actinomycetota</taxon>
        <taxon>Thermoleophilia</taxon>
        <taxon>Solirubrobacterales</taxon>
        <taxon>Conexibacteraceae</taxon>
        <taxon>Conexibacter</taxon>
    </lineage>
</organism>
<dbReference type="InterPro" id="IPR036452">
    <property type="entry name" value="Ribo_hydro-like"/>
</dbReference>
<proteinExistence type="predicted"/>
<dbReference type="PANTHER" id="PTHR12304:SF4">
    <property type="entry name" value="URIDINE NUCLEOSIDASE"/>
    <property type="match status" value="1"/>
</dbReference>